<reference evidence="1" key="1">
    <citation type="journal article" date="2015" name="Nature">
        <title>Complex archaea that bridge the gap between prokaryotes and eukaryotes.</title>
        <authorList>
            <person name="Spang A."/>
            <person name="Saw J.H."/>
            <person name="Jorgensen S.L."/>
            <person name="Zaremba-Niedzwiedzka K."/>
            <person name="Martijn J."/>
            <person name="Lind A.E."/>
            <person name="van Eijk R."/>
            <person name="Schleper C."/>
            <person name="Guy L."/>
            <person name="Ettema T.J."/>
        </authorList>
    </citation>
    <scope>NUCLEOTIDE SEQUENCE</scope>
</reference>
<dbReference type="EMBL" id="LAZR01069279">
    <property type="protein sequence ID" value="KKK48024.1"/>
    <property type="molecule type" value="Genomic_DNA"/>
</dbReference>
<organism evidence="1">
    <name type="scientific">marine sediment metagenome</name>
    <dbReference type="NCBI Taxonomy" id="412755"/>
    <lineage>
        <taxon>unclassified sequences</taxon>
        <taxon>metagenomes</taxon>
        <taxon>ecological metagenomes</taxon>
    </lineage>
</organism>
<comment type="caution">
    <text evidence="1">The sequence shown here is derived from an EMBL/GenBank/DDBJ whole genome shotgun (WGS) entry which is preliminary data.</text>
</comment>
<accession>A0A0F8Y1F8</accession>
<feature type="non-terminal residue" evidence="1">
    <location>
        <position position="1"/>
    </location>
</feature>
<gene>
    <name evidence="1" type="ORF">LCGC14_3149310</name>
</gene>
<dbReference type="AlphaFoldDB" id="A0A0F8Y1F8"/>
<proteinExistence type="predicted"/>
<evidence type="ECO:0000313" key="1">
    <source>
        <dbReference type="EMBL" id="KKK48024.1"/>
    </source>
</evidence>
<sequence length="127" mass="12726">GMLAKGPYVMSHMYATDDGAAWFQPMTVTGSLKGLVGVASAAIASGCIGWVTVRGLVDDASSPASVDFTGSIGDAVFFAGTSGLGASSSTYLGAVHQIGFLAEDLSTVGATNQANIFLTGNQLAQAM</sequence>
<name>A0A0F8Y1F8_9ZZZZ</name>
<protein>
    <submittedName>
        <fullName evidence="1">Uncharacterized protein</fullName>
    </submittedName>
</protein>